<evidence type="ECO:0000313" key="1">
    <source>
        <dbReference type="EMBL" id="KWZ78792.1"/>
    </source>
</evidence>
<name>A0A133KGX3_HEYCO</name>
<sequence length="61" mass="6974">MAILKLLPLFLEFEINENKHLPAPVFITLYIFLTGHTHKKKAIACAKMVHKNGRKMAWISG</sequence>
<organism evidence="1 2">
    <name type="scientific">Heyndrickxia coagulans</name>
    <name type="common">Weizmannia coagulans</name>
    <dbReference type="NCBI Taxonomy" id="1398"/>
    <lineage>
        <taxon>Bacteria</taxon>
        <taxon>Bacillati</taxon>
        <taxon>Bacillota</taxon>
        <taxon>Bacilli</taxon>
        <taxon>Bacillales</taxon>
        <taxon>Bacillaceae</taxon>
        <taxon>Heyndrickxia</taxon>
    </lineage>
</organism>
<proteinExistence type="predicted"/>
<protein>
    <submittedName>
        <fullName evidence="1">Uncharacterized protein</fullName>
    </submittedName>
</protein>
<dbReference type="EMBL" id="LRPN01000134">
    <property type="protein sequence ID" value="KWZ78792.1"/>
    <property type="molecule type" value="Genomic_DNA"/>
</dbReference>
<accession>A0A133KGX3</accession>
<evidence type="ECO:0000313" key="2">
    <source>
        <dbReference type="Proteomes" id="UP000070376"/>
    </source>
</evidence>
<dbReference type="AlphaFoldDB" id="A0A133KGX3"/>
<dbReference type="Proteomes" id="UP000070376">
    <property type="component" value="Unassembled WGS sequence"/>
</dbReference>
<gene>
    <name evidence="1" type="ORF">HMPREF3213_02841</name>
</gene>
<comment type="caution">
    <text evidence="1">The sequence shown here is derived from an EMBL/GenBank/DDBJ whole genome shotgun (WGS) entry which is preliminary data.</text>
</comment>
<dbReference type="PATRIC" id="fig|1398.22.peg.2847"/>
<reference evidence="2" key="1">
    <citation type="submission" date="2016-01" db="EMBL/GenBank/DDBJ databases">
        <authorList>
            <person name="Mitreva M."/>
            <person name="Pepin K.H."/>
            <person name="Mihindukulasuriya K.A."/>
            <person name="Fulton R."/>
            <person name="Fronick C."/>
            <person name="O'Laughlin M."/>
            <person name="Miner T."/>
            <person name="Herter B."/>
            <person name="Rosa B.A."/>
            <person name="Cordes M."/>
            <person name="Tomlinson C."/>
            <person name="Wollam A."/>
            <person name="Palsikar V.B."/>
            <person name="Mardis E.R."/>
            <person name="Wilson R.K."/>
        </authorList>
    </citation>
    <scope>NUCLEOTIDE SEQUENCE [LARGE SCALE GENOMIC DNA]</scope>
    <source>
        <strain evidence="2">GED7749B</strain>
    </source>
</reference>